<organism evidence="1 2">
    <name type="scientific">Emticicia soli</name>
    <dbReference type="NCBI Taxonomy" id="2027878"/>
    <lineage>
        <taxon>Bacteria</taxon>
        <taxon>Pseudomonadati</taxon>
        <taxon>Bacteroidota</taxon>
        <taxon>Cytophagia</taxon>
        <taxon>Cytophagales</taxon>
        <taxon>Leadbetterellaceae</taxon>
        <taxon>Emticicia</taxon>
    </lineage>
</organism>
<evidence type="ECO:0000313" key="1">
    <source>
        <dbReference type="EMBL" id="MFD2519274.1"/>
    </source>
</evidence>
<reference evidence="2" key="1">
    <citation type="journal article" date="2019" name="Int. J. Syst. Evol. Microbiol.">
        <title>The Global Catalogue of Microorganisms (GCM) 10K type strain sequencing project: providing services to taxonomists for standard genome sequencing and annotation.</title>
        <authorList>
            <consortium name="The Broad Institute Genomics Platform"/>
            <consortium name="The Broad Institute Genome Sequencing Center for Infectious Disease"/>
            <person name="Wu L."/>
            <person name="Ma J."/>
        </authorList>
    </citation>
    <scope>NUCLEOTIDE SEQUENCE [LARGE SCALE GENOMIC DNA]</scope>
    <source>
        <strain evidence="2">KCTC 52344</strain>
    </source>
</reference>
<dbReference type="RefSeq" id="WP_340237986.1">
    <property type="nucleotide sequence ID" value="NZ_JBBEWC010000009.1"/>
</dbReference>
<dbReference type="EMBL" id="JBHULC010000001">
    <property type="protein sequence ID" value="MFD2519274.1"/>
    <property type="molecule type" value="Genomic_DNA"/>
</dbReference>
<comment type="caution">
    <text evidence="1">The sequence shown here is derived from an EMBL/GenBank/DDBJ whole genome shotgun (WGS) entry which is preliminary data.</text>
</comment>
<gene>
    <name evidence="1" type="ORF">ACFSR2_00155</name>
</gene>
<accession>A0ABW5J2C2</accession>
<name>A0ABW5J2C2_9BACT</name>
<proteinExistence type="predicted"/>
<protein>
    <recommendedName>
        <fullName evidence="3">Lipocalin-like domain-containing protein</fullName>
    </recommendedName>
</protein>
<keyword evidence="2" id="KW-1185">Reference proteome</keyword>
<evidence type="ECO:0000313" key="2">
    <source>
        <dbReference type="Proteomes" id="UP001597510"/>
    </source>
</evidence>
<dbReference type="PROSITE" id="PS51257">
    <property type="entry name" value="PROKAR_LIPOPROTEIN"/>
    <property type="match status" value="1"/>
</dbReference>
<sequence length="159" mass="17733">MKNYLKYFAIVGILFISCVQDSKPFAVFVGSSPCGNIIKPLLGIKDENECEFTKWSLTLYPQNTNAPSAVKLVYRYGIGKPNTSGFVDERNAEFAGHWTIQKGTQTKPEATVYQVTLYGVDKNLLFVKLSDKAIHLLDSQRNLMIGNSGHSYTFSKAKP</sequence>
<dbReference type="Proteomes" id="UP001597510">
    <property type="component" value="Unassembled WGS sequence"/>
</dbReference>
<evidence type="ECO:0008006" key="3">
    <source>
        <dbReference type="Google" id="ProtNLM"/>
    </source>
</evidence>